<evidence type="ECO:0000313" key="2">
    <source>
        <dbReference type="EMBL" id="CAG8535230.1"/>
    </source>
</evidence>
<dbReference type="EMBL" id="CAJVPL010000858">
    <property type="protein sequence ID" value="CAG8535230.1"/>
    <property type="molecule type" value="Genomic_DNA"/>
</dbReference>
<dbReference type="Proteomes" id="UP000789831">
    <property type="component" value="Unassembled WGS sequence"/>
</dbReference>
<protein>
    <submittedName>
        <fullName evidence="2">8485_t:CDS:1</fullName>
    </submittedName>
</protein>
<sequence>MLICPKCDVEQIPPDILLSFPPPPTVTYTTPSPGNNHTIAPKPISASTAQPAPTTATMQNLPNILPSFTSSSSGNNDNNNQPNSSGNNPPASVTQLPQQINYYHSTLDNSSVQTITTVVPLSKVVVIPTTSSPSNNSANSFLLIDASFDFLFWFKQISINLLQIDAKYTVRDIQYTAEVQKSLAMLICCGLVWRDEVCSKNLPMRYGVYLYYARRRMSA</sequence>
<name>A0A9N9ALU8_9GLOM</name>
<organism evidence="2 3">
    <name type="scientific">Ambispora gerdemannii</name>
    <dbReference type="NCBI Taxonomy" id="144530"/>
    <lineage>
        <taxon>Eukaryota</taxon>
        <taxon>Fungi</taxon>
        <taxon>Fungi incertae sedis</taxon>
        <taxon>Mucoromycota</taxon>
        <taxon>Glomeromycotina</taxon>
        <taxon>Glomeromycetes</taxon>
        <taxon>Archaeosporales</taxon>
        <taxon>Ambisporaceae</taxon>
        <taxon>Ambispora</taxon>
    </lineage>
</organism>
<feature type="compositionally biased region" description="Low complexity" evidence="1">
    <location>
        <begin position="45"/>
        <end position="57"/>
    </location>
</feature>
<gene>
    <name evidence="2" type="ORF">AGERDE_LOCUS5910</name>
</gene>
<proteinExistence type="predicted"/>
<reference evidence="2" key="1">
    <citation type="submission" date="2021-06" db="EMBL/GenBank/DDBJ databases">
        <authorList>
            <person name="Kallberg Y."/>
            <person name="Tangrot J."/>
            <person name="Rosling A."/>
        </authorList>
    </citation>
    <scope>NUCLEOTIDE SEQUENCE</scope>
    <source>
        <strain evidence="2">MT106</strain>
    </source>
</reference>
<keyword evidence="3" id="KW-1185">Reference proteome</keyword>
<evidence type="ECO:0000313" key="3">
    <source>
        <dbReference type="Proteomes" id="UP000789831"/>
    </source>
</evidence>
<feature type="region of interest" description="Disordered" evidence="1">
    <location>
        <begin position="23"/>
        <end position="94"/>
    </location>
</feature>
<dbReference type="AlphaFoldDB" id="A0A9N9ALU8"/>
<accession>A0A9N9ALU8</accession>
<evidence type="ECO:0000256" key="1">
    <source>
        <dbReference type="SAM" id="MobiDB-lite"/>
    </source>
</evidence>
<feature type="compositionally biased region" description="Low complexity" evidence="1">
    <location>
        <begin position="66"/>
        <end position="92"/>
    </location>
</feature>
<comment type="caution">
    <text evidence="2">The sequence shown here is derived from an EMBL/GenBank/DDBJ whole genome shotgun (WGS) entry which is preliminary data.</text>
</comment>